<sequence length="307" mass="35013">MKRSKMITNILKTAGILLILGTSVLASEKITREKEDLSKLPSDYDMILAYYGRPGTSRMGILGQYPLDTLFRKIKAHAKEYEKILNYRYRITPGVDVVYDLAIREPGTGGNYLIPLSEKTLLKYIHKAKEYGAVVILDMQLGKKSPPQAIKPVLRYLKYENVHIAIDPEFSVDNLNVRPGKVIGSVTAEEINQVQALMSSYLKEHSIREEKILIVHMFTEKMLAHKNALRYYEKIHLVMNLDGHGSPALKVKIYNGIYTKSRAVKFAGGFKLFFKEDNPLMSPRQVLGLEPVGRYKIKNMPTYINYQ</sequence>
<dbReference type="KEGG" id="sinu:IMZ28_06040"/>
<name>A0A7M1S6D6_9BACT</name>
<dbReference type="EMBL" id="CP063164">
    <property type="protein sequence ID" value="QOR62993.1"/>
    <property type="molecule type" value="Genomic_DNA"/>
</dbReference>
<organism evidence="1 2">
    <name type="scientific">Sulfurovum indicum</name>
    <dbReference type="NCBI Taxonomy" id="2779528"/>
    <lineage>
        <taxon>Bacteria</taxon>
        <taxon>Pseudomonadati</taxon>
        <taxon>Campylobacterota</taxon>
        <taxon>Epsilonproteobacteria</taxon>
        <taxon>Campylobacterales</taxon>
        <taxon>Sulfurovaceae</taxon>
        <taxon>Sulfurovum</taxon>
    </lineage>
</organism>
<evidence type="ECO:0008006" key="3">
    <source>
        <dbReference type="Google" id="ProtNLM"/>
    </source>
</evidence>
<gene>
    <name evidence="1" type="ORF">IMZ28_06040</name>
</gene>
<protein>
    <recommendedName>
        <fullName evidence="3">Lipoprotein</fullName>
    </recommendedName>
</protein>
<evidence type="ECO:0000313" key="2">
    <source>
        <dbReference type="Proteomes" id="UP000595074"/>
    </source>
</evidence>
<accession>A0A7M1S6D6</accession>
<dbReference type="AlphaFoldDB" id="A0A7M1S6D6"/>
<evidence type="ECO:0000313" key="1">
    <source>
        <dbReference type="EMBL" id="QOR62993.1"/>
    </source>
</evidence>
<reference evidence="1 2" key="1">
    <citation type="submission" date="2020-10" db="EMBL/GenBank/DDBJ databases">
        <title>The genome of sulfurovum sp.</title>
        <authorList>
            <person name="Xie S."/>
            <person name="Shao Z."/>
            <person name="Jiang L."/>
        </authorList>
    </citation>
    <scope>NUCLEOTIDE SEQUENCE [LARGE SCALE GENOMIC DNA]</scope>
    <source>
        <strain evidence="1 2">ST-419</strain>
    </source>
</reference>
<keyword evidence="2" id="KW-1185">Reference proteome</keyword>
<dbReference type="Proteomes" id="UP000595074">
    <property type="component" value="Chromosome"/>
</dbReference>
<proteinExistence type="predicted"/>